<dbReference type="Proteomes" id="UP000288212">
    <property type="component" value="Unassembled WGS sequence"/>
</dbReference>
<dbReference type="EC" id="2.7.11.33" evidence="5"/>
<proteinExistence type="inferred from homology"/>
<protein>
    <recommendedName>
        <fullName evidence="5">Putative phosphoenolpyruvate synthase regulatory protein</fullName>
        <shortName evidence="5">PEP synthase regulatory protein</shortName>
        <shortName evidence="5">PSRP</shortName>
        <ecNumber evidence="5">2.7.11.33</ecNumber>
        <ecNumber evidence="5">2.7.4.28</ecNumber>
    </recommendedName>
    <alternativeName>
        <fullName evidence="5">Pyruvate, water dikinase regulatory protein</fullName>
    </alternativeName>
</protein>
<dbReference type="OrthoDB" id="9782201at2"/>
<dbReference type="InterPro" id="IPR026530">
    <property type="entry name" value="PSRP"/>
</dbReference>
<comment type="catalytic activity">
    <reaction evidence="5">
        <text>[pyruvate, water dikinase] + ADP = [pyruvate, water dikinase]-phosphate + AMP + H(+)</text>
        <dbReference type="Rhea" id="RHEA:46020"/>
        <dbReference type="Rhea" id="RHEA-COMP:11425"/>
        <dbReference type="Rhea" id="RHEA-COMP:11426"/>
        <dbReference type="ChEBI" id="CHEBI:15378"/>
        <dbReference type="ChEBI" id="CHEBI:43176"/>
        <dbReference type="ChEBI" id="CHEBI:68546"/>
        <dbReference type="ChEBI" id="CHEBI:456215"/>
        <dbReference type="ChEBI" id="CHEBI:456216"/>
        <dbReference type="EC" id="2.7.11.33"/>
    </reaction>
</comment>
<keyword evidence="3 5" id="KW-0547">Nucleotide-binding</keyword>
<dbReference type="HAMAP" id="MF_01062">
    <property type="entry name" value="PSRP"/>
    <property type="match status" value="1"/>
</dbReference>
<dbReference type="EMBL" id="PIPI01000001">
    <property type="protein sequence ID" value="RUO21689.1"/>
    <property type="molecule type" value="Genomic_DNA"/>
</dbReference>
<evidence type="ECO:0000256" key="4">
    <source>
        <dbReference type="ARBA" id="ARBA00022777"/>
    </source>
</evidence>
<dbReference type="AlphaFoldDB" id="A0A432VYD4"/>
<name>A0A432VYD4_9GAMM</name>
<keyword evidence="1 5" id="KW-0723">Serine/threonine-protein kinase</keyword>
<sequence length="268" mass="30415">MRTAFYISDGTALTSETFGHAILSLFPVEFQHKTLPFIDDAEKALRAVDEINSAFAETGERPLIFHTFVDPAIKRVITTSDGVCYDFLDHYVAPVQAELGVAAQPKTNRTHGLNHEYNFRIDAINYTLENDDGVTTRNYPEADIILIGASRTGKTPTCIYLALQYGIKAANYPLTEEDMGHLELPYELKMQRHKLFGLTIDVDRLQSIREARRANSRYASLEQCQLEIDEIEGLYRREAIPYLNSTHASVEEIAAKIMTIAKLKRHRY</sequence>
<gene>
    <name evidence="6" type="ORF">CWE06_02220</name>
</gene>
<feature type="binding site" evidence="5">
    <location>
        <begin position="148"/>
        <end position="155"/>
    </location>
    <ligand>
        <name>ADP</name>
        <dbReference type="ChEBI" id="CHEBI:456216"/>
    </ligand>
</feature>
<evidence type="ECO:0000313" key="6">
    <source>
        <dbReference type="EMBL" id="RUO21689.1"/>
    </source>
</evidence>
<keyword evidence="4 5" id="KW-0418">Kinase</keyword>
<dbReference type="EC" id="2.7.4.28" evidence="5"/>
<organism evidence="6 7">
    <name type="scientific">Aliidiomarina haloalkalitolerans</name>
    <dbReference type="NCBI Taxonomy" id="859059"/>
    <lineage>
        <taxon>Bacteria</taxon>
        <taxon>Pseudomonadati</taxon>
        <taxon>Pseudomonadota</taxon>
        <taxon>Gammaproteobacteria</taxon>
        <taxon>Alteromonadales</taxon>
        <taxon>Idiomarinaceae</taxon>
        <taxon>Aliidiomarina</taxon>
    </lineage>
</organism>
<dbReference type="InterPro" id="IPR005177">
    <property type="entry name" value="Kinase-pyrophosphorylase"/>
</dbReference>
<dbReference type="PANTHER" id="PTHR31756:SF3">
    <property type="entry name" value="PYRUVATE, PHOSPHATE DIKINASE REGULATORY PROTEIN 1, CHLOROPLASTIC"/>
    <property type="match status" value="1"/>
</dbReference>
<dbReference type="PANTHER" id="PTHR31756">
    <property type="entry name" value="PYRUVATE, PHOSPHATE DIKINASE REGULATORY PROTEIN 1, CHLOROPLASTIC"/>
    <property type="match status" value="1"/>
</dbReference>
<dbReference type="RefSeq" id="WP_126790747.1">
    <property type="nucleotide sequence ID" value="NZ_PIPI01000001.1"/>
</dbReference>
<evidence type="ECO:0000256" key="2">
    <source>
        <dbReference type="ARBA" id="ARBA00022679"/>
    </source>
</evidence>
<evidence type="ECO:0000313" key="7">
    <source>
        <dbReference type="Proteomes" id="UP000288212"/>
    </source>
</evidence>
<keyword evidence="7" id="KW-1185">Reference proteome</keyword>
<reference evidence="6 7" key="1">
    <citation type="journal article" date="2011" name="Front. Microbiol.">
        <title>Genomic signatures of strain selection and enhancement in Bacillus atrophaeus var. globigii, a historical biowarfare simulant.</title>
        <authorList>
            <person name="Gibbons H.S."/>
            <person name="Broomall S.M."/>
            <person name="McNew L.A."/>
            <person name="Daligault H."/>
            <person name="Chapman C."/>
            <person name="Bruce D."/>
            <person name="Karavis M."/>
            <person name="Krepps M."/>
            <person name="McGregor P.A."/>
            <person name="Hong C."/>
            <person name="Park K.H."/>
            <person name="Akmal A."/>
            <person name="Feldman A."/>
            <person name="Lin J.S."/>
            <person name="Chang W.E."/>
            <person name="Higgs B.W."/>
            <person name="Demirev P."/>
            <person name="Lindquist J."/>
            <person name="Liem A."/>
            <person name="Fochler E."/>
            <person name="Read T.D."/>
            <person name="Tapia R."/>
            <person name="Johnson S."/>
            <person name="Bishop-Lilly K.A."/>
            <person name="Detter C."/>
            <person name="Han C."/>
            <person name="Sozhamannan S."/>
            <person name="Rosenzweig C.N."/>
            <person name="Skowronski E.W."/>
        </authorList>
    </citation>
    <scope>NUCLEOTIDE SEQUENCE [LARGE SCALE GENOMIC DNA]</scope>
    <source>
        <strain evidence="6 7">AK5</strain>
    </source>
</reference>
<dbReference type="GO" id="GO:0005524">
    <property type="term" value="F:ATP binding"/>
    <property type="evidence" value="ECO:0007669"/>
    <property type="project" value="InterPro"/>
</dbReference>
<comment type="similarity">
    <text evidence="5">Belongs to the pyruvate, phosphate/water dikinase regulatory protein family. PSRP subfamily.</text>
</comment>
<dbReference type="GO" id="GO:0004674">
    <property type="term" value="F:protein serine/threonine kinase activity"/>
    <property type="evidence" value="ECO:0007669"/>
    <property type="project" value="UniProtKB-UniRule"/>
</dbReference>
<dbReference type="Pfam" id="PF03618">
    <property type="entry name" value="Kinase-PPPase"/>
    <property type="match status" value="1"/>
</dbReference>
<dbReference type="GO" id="GO:0043531">
    <property type="term" value="F:ADP binding"/>
    <property type="evidence" value="ECO:0007669"/>
    <property type="project" value="UniProtKB-UniRule"/>
</dbReference>
<dbReference type="GO" id="GO:0016776">
    <property type="term" value="F:phosphotransferase activity, phosphate group as acceptor"/>
    <property type="evidence" value="ECO:0007669"/>
    <property type="project" value="UniProtKB-UniRule"/>
</dbReference>
<dbReference type="NCBIfam" id="NF003742">
    <property type="entry name" value="PRK05339.1"/>
    <property type="match status" value="1"/>
</dbReference>
<keyword evidence="2 5" id="KW-0808">Transferase</keyword>
<accession>A0A432VYD4</accession>
<comment type="function">
    <text evidence="5">Bifunctional serine/threonine kinase and phosphorylase involved in the regulation of the phosphoenolpyruvate synthase (PEPS) by catalyzing its phosphorylation/dephosphorylation.</text>
</comment>
<comment type="caution">
    <text evidence="6">The sequence shown here is derived from an EMBL/GenBank/DDBJ whole genome shotgun (WGS) entry which is preliminary data.</text>
</comment>
<comment type="catalytic activity">
    <reaction evidence="5">
        <text>[pyruvate, water dikinase]-phosphate + phosphate + H(+) = [pyruvate, water dikinase] + diphosphate</text>
        <dbReference type="Rhea" id="RHEA:48580"/>
        <dbReference type="Rhea" id="RHEA-COMP:11425"/>
        <dbReference type="Rhea" id="RHEA-COMP:11426"/>
        <dbReference type="ChEBI" id="CHEBI:15378"/>
        <dbReference type="ChEBI" id="CHEBI:33019"/>
        <dbReference type="ChEBI" id="CHEBI:43176"/>
        <dbReference type="ChEBI" id="CHEBI:43474"/>
        <dbReference type="ChEBI" id="CHEBI:68546"/>
        <dbReference type="EC" id="2.7.4.28"/>
    </reaction>
</comment>
<keyword evidence="6" id="KW-0670">Pyruvate</keyword>
<evidence type="ECO:0000256" key="1">
    <source>
        <dbReference type="ARBA" id="ARBA00022527"/>
    </source>
</evidence>
<evidence type="ECO:0000256" key="3">
    <source>
        <dbReference type="ARBA" id="ARBA00022741"/>
    </source>
</evidence>
<evidence type="ECO:0000256" key="5">
    <source>
        <dbReference type="HAMAP-Rule" id="MF_01062"/>
    </source>
</evidence>